<feature type="domain" description="Polymerase beta nucleotidyltransferase" evidence="1">
    <location>
        <begin position="42"/>
        <end position="122"/>
    </location>
</feature>
<organism evidence="2">
    <name type="scientific">marine sediment metagenome</name>
    <dbReference type="NCBI Taxonomy" id="412755"/>
    <lineage>
        <taxon>unclassified sequences</taxon>
        <taxon>metagenomes</taxon>
        <taxon>ecological metagenomes</taxon>
    </lineage>
</organism>
<dbReference type="InterPro" id="IPR043519">
    <property type="entry name" value="NT_sf"/>
</dbReference>
<comment type="caution">
    <text evidence="2">The sequence shown here is derived from an EMBL/GenBank/DDBJ whole genome shotgun (WGS) entry which is preliminary data.</text>
</comment>
<accession>A0A0F9QEC2</accession>
<proteinExistence type="predicted"/>
<protein>
    <recommendedName>
        <fullName evidence="1">Polymerase beta nucleotidyltransferase domain-containing protein</fullName>
    </recommendedName>
</protein>
<dbReference type="CDD" id="cd05403">
    <property type="entry name" value="NT_KNTase_like"/>
    <property type="match status" value="1"/>
</dbReference>
<dbReference type="EMBL" id="LAZR01005017">
    <property type="protein sequence ID" value="KKN03598.1"/>
    <property type="molecule type" value="Genomic_DNA"/>
</dbReference>
<gene>
    <name evidence="2" type="ORF">LCGC14_1106120</name>
</gene>
<dbReference type="AlphaFoldDB" id="A0A0F9QEC2"/>
<dbReference type="SUPFAM" id="SSF81301">
    <property type="entry name" value="Nucleotidyltransferase"/>
    <property type="match status" value="1"/>
</dbReference>
<sequence length="123" mass="14273">MLYLKNLLRLKEISEKIEDRKLKLRDTLASLIVQLKSFGALRIYIFGSYVRDDIDVNSDLDLLVVMPSNKAGKEWINLIYNKIEMDVFSDLIIFNSEEIKNQLPTNSFLENILSSGRLVYEKA</sequence>
<name>A0A0F9QEC2_9ZZZZ</name>
<reference evidence="2" key="1">
    <citation type="journal article" date="2015" name="Nature">
        <title>Complex archaea that bridge the gap between prokaryotes and eukaryotes.</title>
        <authorList>
            <person name="Spang A."/>
            <person name="Saw J.H."/>
            <person name="Jorgensen S.L."/>
            <person name="Zaremba-Niedzwiedzka K."/>
            <person name="Martijn J."/>
            <person name="Lind A.E."/>
            <person name="van Eijk R."/>
            <person name="Schleper C."/>
            <person name="Guy L."/>
            <person name="Ettema T.J."/>
        </authorList>
    </citation>
    <scope>NUCLEOTIDE SEQUENCE</scope>
</reference>
<dbReference type="Gene3D" id="3.30.460.10">
    <property type="entry name" value="Beta Polymerase, domain 2"/>
    <property type="match status" value="1"/>
</dbReference>
<evidence type="ECO:0000259" key="1">
    <source>
        <dbReference type="Pfam" id="PF18765"/>
    </source>
</evidence>
<evidence type="ECO:0000313" key="2">
    <source>
        <dbReference type="EMBL" id="KKN03598.1"/>
    </source>
</evidence>
<dbReference type="InterPro" id="IPR041633">
    <property type="entry name" value="Polbeta"/>
</dbReference>
<dbReference type="Pfam" id="PF18765">
    <property type="entry name" value="Polbeta"/>
    <property type="match status" value="1"/>
</dbReference>